<evidence type="ECO:0000256" key="2">
    <source>
        <dbReference type="SAM" id="Phobius"/>
    </source>
</evidence>
<feature type="transmembrane region" description="Helical" evidence="2">
    <location>
        <begin position="113"/>
        <end position="134"/>
    </location>
</feature>
<accession>A0ABN9USV7</accession>
<gene>
    <name evidence="3" type="ORF">PCOR1329_LOCUS50822</name>
</gene>
<feature type="transmembrane region" description="Helical" evidence="2">
    <location>
        <begin position="36"/>
        <end position="53"/>
    </location>
</feature>
<dbReference type="Proteomes" id="UP001189429">
    <property type="component" value="Unassembled WGS sequence"/>
</dbReference>
<evidence type="ECO:0000313" key="3">
    <source>
        <dbReference type="EMBL" id="CAK0862387.1"/>
    </source>
</evidence>
<protein>
    <submittedName>
        <fullName evidence="3">Uncharacterized protein</fullName>
    </submittedName>
</protein>
<dbReference type="EMBL" id="CAUYUJ010016157">
    <property type="protein sequence ID" value="CAK0862387.1"/>
    <property type="molecule type" value="Genomic_DNA"/>
</dbReference>
<keyword evidence="4" id="KW-1185">Reference proteome</keyword>
<reference evidence="3" key="1">
    <citation type="submission" date="2023-10" db="EMBL/GenBank/DDBJ databases">
        <authorList>
            <person name="Chen Y."/>
            <person name="Shah S."/>
            <person name="Dougan E. K."/>
            <person name="Thang M."/>
            <person name="Chan C."/>
        </authorList>
    </citation>
    <scope>NUCLEOTIDE SEQUENCE [LARGE SCALE GENOMIC DNA]</scope>
</reference>
<name>A0ABN9USV7_9DINO</name>
<evidence type="ECO:0000313" key="4">
    <source>
        <dbReference type="Proteomes" id="UP001189429"/>
    </source>
</evidence>
<feature type="region of interest" description="Disordered" evidence="1">
    <location>
        <begin position="1"/>
        <end position="34"/>
    </location>
</feature>
<feature type="transmembrane region" description="Helical" evidence="2">
    <location>
        <begin position="409"/>
        <end position="429"/>
    </location>
</feature>
<proteinExistence type="predicted"/>
<comment type="caution">
    <text evidence="3">The sequence shown here is derived from an EMBL/GenBank/DDBJ whole genome shotgun (WGS) entry which is preliminary data.</text>
</comment>
<sequence>MAPWSRRELEAEDAKTAIPAKGKQQKKRKPSKKSDLFSWVQGGVMNAVSFLWLRRSAGGSLAVCFLGWRAWRVLGLGSVLQTVYESVLAAGEVAEGAHEWYEKAEEMYESGDLVQVGMALGVGIAALYLGYLVISSGAGLGRLWKACESDSESEASDSEVMVGTTVADSDDEPDSRHLFAELVRGQNTLQASVAALADLLGQRGKGEGVLCFLGQEKMGVSGTWTSATLLHRTLINRLWELLAERASWAYMTDASEFGYGAVVTEVTATECRMEAEVEALWEDLTRLEEVFTFRTATETGCLTMVTNDGRFGALQCEQDRKAVQVEATEFRHGSKWRTTYCEQVLKIEPRWDMTLHYCEYDGTYHVDMVSGHRADELGEYEDVDYEELYWTLETLAANRGVRSRPSWSWLLVILGGLHGAGAALALIILDLCHAGCVHEACAVLVQLDGWLREQVLMELTKCVLLTLAEDLADDELVFPITPDKYRRYLWALRVEGCFLHDVGE</sequence>
<keyword evidence="2" id="KW-1133">Transmembrane helix</keyword>
<feature type="compositionally biased region" description="Basic and acidic residues" evidence="1">
    <location>
        <begin position="1"/>
        <end position="15"/>
    </location>
</feature>
<keyword evidence="2" id="KW-0472">Membrane</keyword>
<evidence type="ECO:0000256" key="1">
    <source>
        <dbReference type="SAM" id="MobiDB-lite"/>
    </source>
</evidence>
<keyword evidence="2" id="KW-0812">Transmembrane</keyword>
<organism evidence="3 4">
    <name type="scientific">Prorocentrum cordatum</name>
    <dbReference type="NCBI Taxonomy" id="2364126"/>
    <lineage>
        <taxon>Eukaryota</taxon>
        <taxon>Sar</taxon>
        <taxon>Alveolata</taxon>
        <taxon>Dinophyceae</taxon>
        <taxon>Prorocentrales</taxon>
        <taxon>Prorocentraceae</taxon>
        <taxon>Prorocentrum</taxon>
    </lineage>
</organism>